<reference evidence="1 2" key="1">
    <citation type="submission" date="2016-11" db="EMBL/GenBank/DDBJ databases">
        <title>Study of marine rhodopsin-containing bacteria.</title>
        <authorList>
            <person name="Yoshizawa S."/>
            <person name="Kumagai Y."/>
            <person name="Kogure K."/>
        </authorList>
    </citation>
    <scope>NUCLEOTIDE SEQUENCE [LARGE SCALE GENOMIC DNA]</scope>
    <source>
        <strain evidence="1 2">SAORIC-28</strain>
    </source>
</reference>
<dbReference type="Proteomes" id="UP000216339">
    <property type="component" value="Unassembled WGS sequence"/>
</dbReference>
<proteinExistence type="predicted"/>
<sequence>MSPYSKTSAWICSSANPRSPSLPTTVFASARSMKLPGVWTTNGPPVCSVFGMSVACGRKSDRNRAQPKASPGAR</sequence>
<name>A0A271IXZ2_9BACT</name>
<gene>
    <name evidence="1" type="ORF">BSZ37_04855</name>
</gene>
<comment type="caution">
    <text evidence="1">The sequence shown here is derived from an EMBL/GenBank/DDBJ whole genome shotgun (WGS) entry which is preliminary data.</text>
</comment>
<accession>A0A271IXZ2</accession>
<keyword evidence="2" id="KW-1185">Reference proteome</keyword>
<dbReference type="EMBL" id="MQWD01000001">
    <property type="protein sequence ID" value="PAP75818.1"/>
    <property type="molecule type" value="Genomic_DNA"/>
</dbReference>
<protein>
    <submittedName>
        <fullName evidence="1">Uncharacterized protein</fullName>
    </submittedName>
</protein>
<organism evidence="1 2">
    <name type="scientific">Rubrivirga marina</name>
    <dbReference type="NCBI Taxonomy" id="1196024"/>
    <lineage>
        <taxon>Bacteria</taxon>
        <taxon>Pseudomonadati</taxon>
        <taxon>Rhodothermota</taxon>
        <taxon>Rhodothermia</taxon>
        <taxon>Rhodothermales</taxon>
        <taxon>Rubricoccaceae</taxon>
        <taxon>Rubrivirga</taxon>
    </lineage>
</organism>
<dbReference type="AlphaFoldDB" id="A0A271IXZ2"/>
<evidence type="ECO:0000313" key="1">
    <source>
        <dbReference type="EMBL" id="PAP75818.1"/>
    </source>
</evidence>
<evidence type="ECO:0000313" key="2">
    <source>
        <dbReference type="Proteomes" id="UP000216339"/>
    </source>
</evidence>